<reference evidence="1 2" key="1">
    <citation type="journal article" date="2021" name="Elife">
        <title>Chloroplast acquisition without the gene transfer in kleptoplastic sea slugs, Plakobranchus ocellatus.</title>
        <authorList>
            <person name="Maeda T."/>
            <person name="Takahashi S."/>
            <person name="Yoshida T."/>
            <person name="Shimamura S."/>
            <person name="Takaki Y."/>
            <person name="Nagai Y."/>
            <person name="Toyoda A."/>
            <person name="Suzuki Y."/>
            <person name="Arimoto A."/>
            <person name="Ishii H."/>
            <person name="Satoh N."/>
            <person name="Nishiyama T."/>
            <person name="Hasebe M."/>
            <person name="Maruyama T."/>
            <person name="Minagawa J."/>
            <person name="Obokata J."/>
            <person name="Shigenobu S."/>
        </authorList>
    </citation>
    <scope>NUCLEOTIDE SEQUENCE [LARGE SCALE GENOMIC DNA]</scope>
</reference>
<dbReference type="AlphaFoldDB" id="A0AAV4HFZ7"/>
<protein>
    <submittedName>
        <fullName evidence="1">Uncharacterized protein</fullName>
    </submittedName>
</protein>
<evidence type="ECO:0000313" key="1">
    <source>
        <dbReference type="EMBL" id="GFR97072.1"/>
    </source>
</evidence>
<comment type="caution">
    <text evidence="1">The sequence shown here is derived from an EMBL/GenBank/DDBJ whole genome shotgun (WGS) entry which is preliminary data.</text>
</comment>
<sequence length="109" mass="12752">MVKLLIPALTNYDMVWYGIGIWLKETAFYQVLRVRIGDTGSLGQDISVYHHLVNKLSRCTHFEQITRHCFGSKQTKLSLKFQTQNFMIEREMTMGYFQLNGAKTWSINN</sequence>
<name>A0AAV4HFZ7_9GAST</name>
<gene>
    <name evidence="1" type="ORF">ElyMa_002737200</name>
</gene>
<organism evidence="1 2">
    <name type="scientific">Elysia marginata</name>
    <dbReference type="NCBI Taxonomy" id="1093978"/>
    <lineage>
        <taxon>Eukaryota</taxon>
        <taxon>Metazoa</taxon>
        <taxon>Spiralia</taxon>
        <taxon>Lophotrochozoa</taxon>
        <taxon>Mollusca</taxon>
        <taxon>Gastropoda</taxon>
        <taxon>Heterobranchia</taxon>
        <taxon>Euthyneura</taxon>
        <taxon>Panpulmonata</taxon>
        <taxon>Sacoglossa</taxon>
        <taxon>Placobranchoidea</taxon>
        <taxon>Plakobranchidae</taxon>
        <taxon>Elysia</taxon>
    </lineage>
</organism>
<accession>A0AAV4HFZ7</accession>
<evidence type="ECO:0000313" key="2">
    <source>
        <dbReference type="Proteomes" id="UP000762676"/>
    </source>
</evidence>
<proteinExistence type="predicted"/>
<dbReference type="Proteomes" id="UP000762676">
    <property type="component" value="Unassembled WGS sequence"/>
</dbReference>
<keyword evidence="2" id="KW-1185">Reference proteome</keyword>
<dbReference type="EMBL" id="BMAT01005613">
    <property type="protein sequence ID" value="GFR97072.1"/>
    <property type="molecule type" value="Genomic_DNA"/>
</dbReference>